<dbReference type="GO" id="GO:0016705">
    <property type="term" value="F:oxidoreductase activity, acting on paired donors, with incorporation or reduction of molecular oxygen"/>
    <property type="evidence" value="ECO:0007669"/>
    <property type="project" value="InterPro"/>
</dbReference>
<keyword evidence="2" id="KW-0408">Iron</keyword>
<evidence type="ECO:0000256" key="1">
    <source>
        <dbReference type="ARBA" id="ARBA00010617"/>
    </source>
</evidence>
<dbReference type="Gene3D" id="1.10.630.10">
    <property type="entry name" value="Cytochrome P450"/>
    <property type="match status" value="1"/>
</dbReference>
<dbReference type="PROSITE" id="PS00086">
    <property type="entry name" value="CYTOCHROME_P450"/>
    <property type="match status" value="1"/>
</dbReference>
<proteinExistence type="inferred from homology"/>
<evidence type="ECO:0000313" key="3">
    <source>
        <dbReference type="EMBL" id="NYI06727.1"/>
    </source>
</evidence>
<organism evidence="3 4">
    <name type="scientific">Allostreptomyces psammosilenae</name>
    <dbReference type="NCBI Taxonomy" id="1892865"/>
    <lineage>
        <taxon>Bacteria</taxon>
        <taxon>Bacillati</taxon>
        <taxon>Actinomycetota</taxon>
        <taxon>Actinomycetes</taxon>
        <taxon>Kitasatosporales</taxon>
        <taxon>Streptomycetaceae</taxon>
        <taxon>Allostreptomyces</taxon>
    </lineage>
</organism>
<dbReference type="Pfam" id="PF00067">
    <property type="entry name" value="p450"/>
    <property type="match status" value="1"/>
</dbReference>
<dbReference type="InterPro" id="IPR001128">
    <property type="entry name" value="Cyt_P450"/>
</dbReference>
<sequence>MTIPAMTETVPEAALGGPSETTDPLDALDLFGTAFVANPYPTLDRLRTDAPVHHDPRTGLWLVSRHRDIRHVLLDPDAYRPDNAQLAVTPVPVAALRTLVRAGFSLPPALANNPTPSHTGLRRLVTRFFNAARVAAAVPVIERIATDLLDGVVGELAATGEADLVRHYARPLPCRVLTHLLGIDGTTPEELADWSDAALELFWGRPTPERQHELADLAADFHRWLDRTVRHARTTGAPPDSLIGALVRHRLPDGTPLDDATAVAACYFVFIAGQSTTGQLLSTVLYRALTEPDRWPAAAAAAEDDVDTRDWVEEVLRREPPVATWRRITARPVELAGTPLPEGAHLLLMLLGSGSDPEVFDDPERLCPHRANTRHHLAFGAGRHRCPGAALARTEAAVALRTAARRLPAIAVAEETAPPMLGLISFRAPLRLRVRPGGADAPEAPRPAVAGGPA</sequence>
<comment type="similarity">
    <text evidence="1 2">Belongs to the cytochrome P450 family.</text>
</comment>
<evidence type="ECO:0000256" key="2">
    <source>
        <dbReference type="RuleBase" id="RU000461"/>
    </source>
</evidence>
<dbReference type="InterPro" id="IPR002397">
    <property type="entry name" value="Cyt_P450_B"/>
</dbReference>
<reference evidence="3 4" key="1">
    <citation type="submission" date="2020-07" db="EMBL/GenBank/DDBJ databases">
        <title>Sequencing the genomes of 1000 actinobacteria strains.</title>
        <authorList>
            <person name="Klenk H.-P."/>
        </authorList>
    </citation>
    <scope>NUCLEOTIDE SEQUENCE [LARGE SCALE GENOMIC DNA]</scope>
    <source>
        <strain evidence="3 4">DSM 42178</strain>
    </source>
</reference>
<dbReference type="SUPFAM" id="SSF48264">
    <property type="entry name" value="Cytochrome P450"/>
    <property type="match status" value="1"/>
</dbReference>
<dbReference type="Proteomes" id="UP000567795">
    <property type="component" value="Unassembled WGS sequence"/>
</dbReference>
<keyword evidence="2" id="KW-0560">Oxidoreductase</keyword>
<evidence type="ECO:0000313" key="4">
    <source>
        <dbReference type="Proteomes" id="UP000567795"/>
    </source>
</evidence>
<keyword evidence="2" id="KW-0479">Metal-binding</keyword>
<dbReference type="GO" id="GO:0005506">
    <property type="term" value="F:iron ion binding"/>
    <property type="evidence" value="ECO:0007669"/>
    <property type="project" value="InterPro"/>
</dbReference>
<gene>
    <name evidence="3" type="ORF">FHU37_003670</name>
</gene>
<keyword evidence="2" id="KW-0349">Heme</keyword>
<dbReference type="PANTHER" id="PTHR46696">
    <property type="entry name" value="P450, PUTATIVE (EUROFUNG)-RELATED"/>
    <property type="match status" value="1"/>
</dbReference>
<dbReference type="PANTHER" id="PTHR46696:SF1">
    <property type="entry name" value="CYTOCHROME P450 YJIB-RELATED"/>
    <property type="match status" value="1"/>
</dbReference>
<dbReference type="RefSeq" id="WP_246449985.1">
    <property type="nucleotide sequence ID" value="NZ_JACBZD010000001.1"/>
</dbReference>
<dbReference type="InterPro" id="IPR036396">
    <property type="entry name" value="Cyt_P450_sf"/>
</dbReference>
<accession>A0A852ZY52</accession>
<keyword evidence="4" id="KW-1185">Reference proteome</keyword>
<name>A0A852ZY52_9ACTN</name>
<dbReference type="EMBL" id="JACBZD010000001">
    <property type="protein sequence ID" value="NYI06727.1"/>
    <property type="molecule type" value="Genomic_DNA"/>
</dbReference>
<comment type="caution">
    <text evidence="3">The sequence shown here is derived from an EMBL/GenBank/DDBJ whole genome shotgun (WGS) entry which is preliminary data.</text>
</comment>
<dbReference type="PRINTS" id="PR00359">
    <property type="entry name" value="BP450"/>
</dbReference>
<dbReference type="GO" id="GO:0020037">
    <property type="term" value="F:heme binding"/>
    <property type="evidence" value="ECO:0007669"/>
    <property type="project" value="InterPro"/>
</dbReference>
<keyword evidence="2" id="KW-0503">Monooxygenase</keyword>
<dbReference type="GO" id="GO:0004497">
    <property type="term" value="F:monooxygenase activity"/>
    <property type="evidence" value="ECO:0007669"/>
    <property type="project" value="UniProtKB-KW"/>
</dbReference>
<protein>
    <submittedName>
        <fullName evidence="3">Cytochrome P450</fullName>
    </submittedName>
</protein>
<dbReference type="AlphaFoldDB" id="A0A852ZY52"/>
<dbReference type="InterPro" id="IPR017972">
    <property type="entry name" value="Cyt_P450_CS"/>
</dbReference>